<evidence type="ECO:0000313" key="1">
    <source>
        <dbReference type="EMBL" id="RKF79166.1"/>
    </source>
</evidence>
<dbReference type="AlphaFoldDB" id="A0A420IX98"/>
<protein>
    <recommendedName>
        <fullName evidence="3">Integrase and RNaseH domain-containing protein</fullName>
    </recommendedName>
</protein>
<reference evidence="1 2" key="1">
    <citation type="journal article" date="2018" name="BMC Genomics">
        <title>Comparative genome analyses reveal sequence features reflecting distinct modes of host-adaptation between dicot and monocot powdery mildew.</title>
        <authorList>
            <person name="Wu Y."/>
            <person name="Ma X."/>
            <person name="Pan Z."/>
            <person name="Kale S.D."/>
            <person name="Song Y."/>
            <person name="King H."/>
            <person name="Zhang Q."/>
            <person name="Presley C."/>
            <person name="Deng X."/>
            <person name="Wei C.I."/>
            <person name="Xiao S."/>
        </authorList>
    </citation>
    <scope>NUCLEOTIDE SEQUENCE [LARGE SCALE GENOMIC DNA]</scope>
    <source>
        <strain evidence="1">UCSC1</strain>
    </source>
</reference>
<dbReference type="EMBL" id="MCBR01004917">
    <property type="protein sequence ID" value="RKF79166.1"/>
    <property type="molecule type" value="Genomic_DNA"/>
</dbReference>
<feature type="non-terminal residue" evidence="1">
    <location>
        <position position="1"/>
    </location>
</feature>
<accession>A0A420IX98</accession>
<sequence length="162" mass="18676">HGDDLVGYIVKGIQYARYGFPIDKKTTIAKSLYDVFTEEDPTEWTIEEITSSNETFSSNRITNLINLRTRQQIVAPKLIQKPQDSVKYSPSENISEIKSKQDTESVINPAFQNTHDNPYKSKKIFRKGKDLSDLARIYDPEMKYSGSKDSFDYKLTIFMDLC</sequence>
<evidence type="ECO:0000313" key="2">
    <source>
        <dbReference type="Proteomes" id="UP000285405"/>
    </source>
</evidence>
<dbReference type="Proteomes" id="UP000285405">
    <property type="component" value="Unassembled WGS sequence"/>
</dbReference>
<comment type="caution">
    <text evidence="1">The sequence shown here is derived from an EMBL/GenBank/DDBJ whole genome shotgun (WGS) entry which is preliminary data.</text>
</comment>
<evidence type="ECO:0008006" key="3">
    <source>
        <dbReference type="Google" id="ProtNLM"/>
    </source>
</evidence>
<gene>
    <name evidence="1" type="ORF">GcC1_049034</name>
</gene>
<name>A0A420IX98_9PEZI</name>
<organism evidence="1 2">
    <name type="scientific">Golovinomyces cichoracearum</name>
    <dbReference type="NCBI Taxonomy" id="62708"/>
    <lineage>
        <taxon>Eukaryota</taxon>
        <taxon>Fungi</taxon>
        <taxon>Dikarya</taxon>
        <taxon>Ascomycota</taxon>
        <taxon>Pezizomycotina</taxon>
        <taxon>Leotiomycetes</taxon>
        <taxon>Erysiphales</taxon>
        <taxon>Erysiphaceae</taxon>
        <taxon>Golovinomyces</taxon>
    </lineage>
</organism>
<proteinExistence type="predicted"/>